<organism evidence="7 8">
    <name type="scientific">Caenorhabditis auriculariae</name>
    <dbReference type="NCBI Taxonomy" id="2777116"/>
    <lineage>
        <taxon>Eukaryota</taxon>
        <taxon>Metazoa</taxon>
        <taxon>Ecdysozoa</taxon>
        <taxon>Nematoda</taxon>
        <taxon>Chromadorea</taxon>
        <taxon>Rhabditida</taxon>
        <taxon>Rhabditina</taxon>
        <taxon>Rhabditomorpha</taxon>
        <taxon>Rhabditoidea</taxon>
        <taxon>Rhabditidae</taxon>
        <taxon>Peloderinae</taxon>
        <taxon>Caenorhabditis</taxon>
    </lineage>
</organism>
<dbReference type="PANTHER" id="PTHR11909">
    <property type="entry name" value="CASEIN KINASE-RELATED"/>
    <property type="match status" value="1"/>
</dbReference>
<evidence type="ECO:0000313" key="7">
    <source>
        <dbReference type="EMBL" id="CAD6192522.1"/>
    </source>
</evidence>
<evidence type="ECO:0000256" key="3">
    <source>
        <dbReference type="ARBA" id="ARBA00022840"/>
    </source>
</evidence>
<feature type="domain" description="Protein kinase" evidence="6">
    <location>
        <begin position="9"/>
        <end position="286"/>
    </location>
</feature>
<gene>
    <name evidence="7" type="ORF">CAUJ_LOCUS8441</name>
</gene>
<dbReference type="AlphaFoldDB" id="A0A8S1HBK3"/>
<proteinExistence type="inferred from homology"/>
<dbReference type="OrthoDB" id="194358at2759"/>
<dbReference type="GO" id="GO:0005524">
    <property type="term" value="F:ATP binding"/>
    <property type="evidence" value="ECO:0007669"/>
    <property type="project" value="UniProtKB-UniRule"/>
</dbReference>
<dbReference type="InterPro" id="IPR000719">
    <property type="entry name" value="Prot_kinase_dom"/>
</dbReference>
<evidence type="ECO:0000256" key="4">
    <source>
        <dbReference type="PROSITE-ProRule" id="PRU10141"/>
    </source>
</evidence>
<dbReference type="PROSITE" id="PS00108">
    <property type="entry name" value="PROTEIN_KINASE_ST"/>
    <property type="match status" value="1"/>
</dbReference>
<evidence type="ECO:0000313" key="8">
    <source>
        <dbReference type="Proteomes" id="UP000835052"/>
    </source>
</evidence>
<keyword evidence="5" id="KW-0723">Serine/threonine-protein kinase</keyword>
<keyword evidence="3 4" id="KW-0067">ATP-binding</keyword>
<sequence>MILTETHLWEIVLMLGAGSFGQVYKVRKVVQNKPQPEMYAMKTENKKGDPSGMRLKIEVHVMEKCHTLPESRRKHFVKLFERGSTEHFKWIVMNLVGPSLDTVRQILKKNFSVSTAMQCGLQTLEALSDLHSIGFLHRDIKPANFCIGSDETEEIVFMLDFGIARRYLNEDGTLRASRTHGKFKGTPRFCSRAAHLLLELGRKDDVESWLFMLFDFYDNIQGLPWKGKQKEIVFDLKKQVFTPLYSTSELHSTQIPKQMRNIVTYINNLKFECEPDYKYIKNVISMAATEMRVDLNAKLDWKGQAETLNHVKKTEEVSSAYTVFFSCNDTFFGWQDWVGGYFGSTYGKLQLMSAEHSDDRTESPGVYIGQNEACRIHSSTIT</sequence>
<dbReference type="InterPro" id="IPR050235">
    <property type="entry name" value="CK1_Ser-Thr_kinase"/>
</dbReference>
<keyword evidence="2 4" id="KW-0547">Nucleotide-binding</keyword>
<dbReference type="InterPro" id="IPR008271">
    <property type="entry name" value="Ser/Thr_kinase_AS"/>
</dbReference>
<comment type="caution">
    <text evidence="7">The sequence shown here is derived from an EMBL/GenBank/DDBJ whole genome shotgun (WGS) entry which is preliminary data.</text>
</comment>
<name>A0A8S1HBK3_9PELO</name>
<keyword evidence="8" id="KW-1185">Reference proteome</keyword>
<keyword evidence="5" id="KW-0808">Transferase</keyword>
<dbReference type="PROSITE" id="PS00107">
    <property type="entry name" value="PROTEIN_KINASE_ATP"/>
    <property type="match status" value="1"/>
</dbReference>
<evidence type="ECO:0000256" key="1">
    <source>
        <dbReference type="ARBA" id="ARBA00012513"/>
    </source>
</evidence>
<dbReference type="SUPFAM" id="SSF56112">
    <property type="entry name" value="Protein kinase-like (PK-like)"/>
    <property type="match status" value="1"/>
</dbReference>
<feature type="binding site" evidence="4">
    <location>
        <position position="42"/>
    </location>
    <ligand>
        <name>ATP</name>
        <dbReference type="ChEBI" id="CHEBI:30616"/>
    </ligand>
</feature>
<evidence type="ECO:0000256" key="2">
    <source>
        <dbReference type="ARBA" id="ARBA00022741"/>
    </source>
</evidence>
<keyword evidence="5" id="KW-0418">Kinase</keyword>
<reference evidence="7" key="1">
    <citation type="submission" date="2020-10" db="EMBL/GenBank/DDBJ databases">
        <authorList>
            <person name="Kikuchi T."/>
        </authorList>
    </citation>
    <scope>NUCLEOTIDE SEQUENCE</scope>
    <source>
        <strain evidence="7">NKZ352</strain>
    </source>
</reference>
<accession>A0A8S1HBK3</accession>
<dbReference type="InterPro" id="IPR017441">
    <property type="entry name" value="Protein_kinase_ATP_BS"/>
</dbReference>
<dbReference type="EMBL" id="CAJGYM010000028">
    <property type="protein sequence ID" value="CAD6192522.1"/>
    <property type="molecule type" value="Genomic_DNA"/>
</dbReference>
<dbReference type="Pfam" id="PF00069">
    <property type="entry name" value="Pkinase"/>
    <property type="match status" value="1"/>
</dbReference>
<comment type="similarity">
    <text evidence="5">Belongs to the protein kinase superfamily.</text>
</comment>
<dbReference type="Proteomes" id="UP000835052">
    <property type="component" value="Unassembled WGS sequence"/>
</dbReference>
<dbReference type="PROSITE" id="PS50011">
    <property type="entry name" value="PROTEIN_KINASE_DOM"/>
    <property type="match status" value="1"/>
</dbReference>
<dbReference type="Gene3D" id="1.10.510.10">
    <property type="entry name" value="Transferase(Phosphotransferase) domain 1"/>
    <property type="match status" value="1"/>
</dbReference>
<evidence type="ECO:0000259" key="6">
    <source>
        <dbReference type="PROSITE" id="PS50011"/>
    </source>
</evidence>
<dbReference type="InterPro" id="IPR011009">
    <property type="entry name" value="Kinase-like_dom_sf"/>
</dbReference>
<dbReference type="GO" id="GO:0004674">
    <property type="term" value="F:protein serine/threonine kinase activity"/>
    <property type="evidence" value="ECO:0007669"/>
    <property type="project" value="UniProtKB-KW"/>
</dbReference>
<dbReference type="EC" id="2.7.11.1" evidence="1"/>
<evidence type="ECO:0000256" key="5">
    <source>
        <dbReference type="RuleBase" id="RU000304"/>
    </source>
</evidence>
<dbReference type="SMART" id="SM00220">
    <property type="entry name" value="S_TKc"/>
    <property type="match status" value="1"/>
</dbReference>
<protein>
    <recommendedName>
        <fullName evidence="1">non-specific serine/threonine protein kinase</fullName>
        <ecNumber evidence="1">2.7.11.1</ecNumber>
    </recommendedName>
</protein>